<reference evidence="11" key="1">
    <citation type="submission" date="2023-07" db="EMBL/GenBank/DDBJ databases">
        <title>Genome sequencing of Purple Non-Sulfur Bacteria from various extreme environments.</title>
        <authorList>
            <person name="Mayer M."/>
        </authorList>
    </citation>
    <scope>NUCLEOTIDE SEQUENCE [LARGE SCALE GENOMIC DNA]</scope>
    <source>
        <strain evidence="11">DSM 17935</strain>
    </source>
</reference>
<feature type="region of interest" description="Disordered" evidence="7">
    <location>
        <begin position="434"/>
        <end position="455"/>
    </location>
</feature>
<sequence length="474" mass="49569">MAKTPGCLYIAHMKDGPMIRIRLPGGAVTADQLRAVAALAGDLGSGLIDLTNRANLQVRGLHDITFDVLKTHLGGAGLLPKAAWADRIRNIVADPLDGRDPDALCDTRGLVEALDAAIQARPALKSLSSEVGFVVDNGGASGVAGLAHDIGLVAERAASGIRFRLTLAGTPTELVASEETAPLLAIAAARAAIALAAEAQSPLPRGLAAYGVGAKTWKQPTAAAVRLALALGGPYENRIRRLIKTVPVETIVERLEDFAEIPLERAAVADPLPVFDPSIGIVPEARSGFVSCGLGVPVGRLDVATTRHLAALADRHGDGTLRLAPWHAVFLPSVRTDAAEALLAEADRLGFVVDPAFVRIRLYACSGVEGCRGGRLHTKENGRAVFAAVAKTLGDAPLPEPLTIHVSGCIKGCAHRQQSDILALERNASYDVFENAAPGTEPPPDRHRGSASAETLPDLVADLARARFDRNAAE</sequence>
<dbReference type="InterPro" id="IPR006067">
    <property type="entry name" value="NO2/SO3_Rdtase_4Fe4S_dom"/>
</dbReference>
<comment type="caution">
    <text evidence="10">The sequence shown here is derived from an EMBL/GenBank/DDBJ whole genome shotgun (WGS) entry which is preliminary data.</text>
</comment>
<evidence type="ECO:0000259" key="8">
    <source>
        <dbReference type="Pfam" id="PF01077"/>
    </source>
</evidence>
<evidence type="ECO:0000256" key="4">
    <source>
        <dbReference type="ARBA" id="ARBA00023002"/>
    </source>
</evidence>
<dbReference type="Gene3D" id="3.90.480.10">
    <property type="entry name" value="Sulfite Reductase Hemoprotein,Domain 2"/>
    <property type="match status" value="1"/>
</dbReference>
<dbReference type="PANTHER" id="PTHR32439:SF9">
    <property type="entry name" value="BLR3264 PROTEIN"/>
    <property type="match status" value="1"/>
</dbReference>
<dbReference type="SUPFAM" id="SSF56014">
    <property type="entry name" value="Nitrite and sulphite reductase 4Fe-4S domain-like"/>
    <property type="match status" value="2"/>
</dbReference>
<dbReference type="EMBL" id="JAOQNS010000015">
    <property type="protein sequence ID" value="MCW2309849.1"/>
    <property type="molecule type" value="Genomic_DNA"/>
</dbReference>
<feature type="domain" description="Nitrite/sulphite reductase 4Fe-4S" evidence="8">
    <location>
        <begin position="85"/>
        <end position="173"/>
    </location>
</feature>
<dbReference type="InterPro" id="IPR012798">
    <property type="entry name" value="Cbl_synth_CobG-like"/>
</dbReference>
<dbReference type="GO" id="GO:0043818">
    <property type="term" value="F:precorrin-3B synthase activity"/>
    <property type="evidence" value="ECO:0007669"/>
    <property type="project" value="UniProtKB-EC"/>
</dbReference>
<accession>A0ABT3HHG3</accession>
<gene>
    <name evidence="10" type="ORF">M2319_004211</name>
</gene>
<evidence type="ECO:0000259" key="9">
    <source>
        <dbReference type="Pfam" id="PF03460"/>
    </source>
</evidence>
<organism evidence="10 11">
    <name type="scientific">Rhodobium gokarnense</name>
    <dbReference type="NCBI Taxonomy" id="364296"/>
    <lineage>
        <taxon>Bacteria</taxon>
        <taxon>Pseudomonadati</taxon>
        <taxon>Pseudomonadota</taxon>
        <taxon>Alphaproteobacteria</taxon>
        <taxon>Hyphomicrobiales</taxon>
        <taxon>Rhodobiaceae</taxon>
        <taxon>Rhodobium</taxon>
    </lineage>
</organism>
<evidence type="ECO:0000256" key="6">
    <source>
        <dbReference type="ARBA" id="ARBA00023014"/>
    </source>
</evidence>
<dbReference type="InterPro" id="IPR045854">
    <property type="entry name" value="NO2/SO3_Rdtase_4Fe4S_sf"/>
</dbReference>
<keyword evidence="11" id="KW-1185">Reference proteome</keyword>
<evidence type="ECO:0000256" key="7">
    <source>
        <dbReference type="SAM" id="MobiDB-lite"/>
    </source>
</evidence>
<dbReference type="InterPro" id="IPR036136">
    <property type="entry name" value="Nit/Sulf_reduc_fer-like_dom_sf"/>
</dbReference>
<keyword evidence="4 10" id="KW-0560">Oxidoreductase</keyword>
<evidence type="ECO:0000256" key="3">
    <source>
        <dbReference type="ARBA" id="ARBA00022723"/>
    </source>
</evidence>
<dbReference type="EC" id="1.14.13.83" evidence="10"/>
<keyword evidence="3" id="KW-0479">Metal-binding</keyword>
<dbReference type="InterPro" id="IPR051329">
    <property type="entry name" value="NIR_SIR_4Fe-4S"/>
</dbReference>
<keyword evidence="2" id="KW-0349">Heme</keyword>
<evidence type="ECO:0000256" key="5">
    <source>
        <dbReference type="ARBA" id="ARBA00023004"/>
    </source>
</evidence>
<evidence type="ECO:0000313" key="11">
    <source>
        <dbReference type="Proteomes" id="UP001209755"/>
    </source>
</evidence>
<evidence type="ECO:0000313" key="10">
    <source>
        <dbReference type="EMBL" id="MCW2309849.1"/>
    </source>
</evidence>
<keyword evidence="1" id="KW-0004">4Fe-4S</keyword>
<dbReference type="Proteomes" id="UP001209755">
    <property type="component" value="Unassembled WGS sequence"/>
</dbReference>
<dbReference type="RefSeq" id="WP_264603426.1">
    <property type="nucleotide sequence ID" value="NZ_JAOQNS010000015.1"/>
</dbReference>
<dbReference type="SUPFAM" id="SSF55124">
    <property type="entry name" value="Nitrite/Sulfite reductase N-terminal domain-like"/>
    <property type="match status" value="2"/>
</dbReference>
<dbReference type="Gene3D" id="3.30.413.10">
    <property type="entry name" value="Sulfite Reductase Hemoprotein, domain 1"/>
    <property type="match status" value="2"/>
</dbReference>
<protein>
    <submittedName>
        <fullName evidence="10">Precorrin-3B synthase</fullName>
        <ecNumber evidence="10">1.14.13.83</ecNumber>
    </submittedName>
</protein>
<feature type="domain" description="Nitrite/Sulfite reductase ferredoxin-like" evidence="9">
    <location>
        <begin position="14"/>
        <end position="63"/>
    </location>
</feature>
<evidence type="ECO:0000256" key="1">
    <source>
        <dbReference type="ARBA" id="ARBA00022485"/>
    </source>
</evidence>
<dbReference type="NCBIfam" id="TIGR02435">
    <property type="entry name" value="CobG"/>
    <property type="match status" value="1"/>
</dbReference>
<dbReference type="InterPro" id="IPR005117">
    <property type="entry name" value="NiRdtase/SiRdtase_haem-b_fer"/>
</dbReference>
<dbReference type="Pfam" id="PF01077">
    <property type="entry name" value="NIR_SIR"/>
    <property type="match status" value="1"/>
</dbReference>
<evidence type="ECO:0000256" key="2">
    <source>
        <dbReference type="ARBA" id="ARBA00022617"/>
    </source>
</evidence>
<dbReference type="Gene3D" id="3.90.480.20">
    <property type="match status" value="1"/>
</dbReference>
<keyword evidence="5" id="KW-0408">Iron</keyword>
<dbReference type="PANTHER" id="PTHR32439">
    <property type="entry name" value="FERREDOXIN--NITRITE REDUCTASE, CHLOROPLASTIC"/>
    <property type="match status" value="1"/>
</dbReference>
<feature type="domain" description="Nitrite/Sulfite reductase ferredoxin-like" evidence="9">
    <location>
        <begin position="287"/>
        <end position="347"/>
    </location>
</feature>
<keyword evidence="6" id="KW-0411">Iron-sulfur</keyword>
<proteinExistence type="predicted"/>
<name>A0ABT3HHG3_9HYPH</name>
<dbReference type="Pfam" id="PF03460">
    <property type="entry name" value="NIR_SIR_ferr"/>
    <property type="match status" value="2"/>
</dbReference>